<evidence type="ECO:0000313" key="3">
    <source>
        <dbReference type="EMBL" id="SUU97539.1"/>
    </source>
</evidence>
<name>A0A0F5EUH7_AVIPA</name>
<evidence type="ECO:0000313" key="4">
    <source>
        <dbReference type="Proteomes" id="UP000254620"/>
    </source>
</evidence>
<dbReference type="InterPro" id="IPR006445">
    <property type="entry name" value="Phage-assoc_HI1409"/>
</dbReference>
<sequence>MTTSINDSLTSMSMALGRRQEQATYQPSVKLTDNQKELDTLWAENWIAQKVCLKRAEHMTRKWREIKSNDLAAKQLNGFYDLERRLKLQEITKEACITTSLYGGCGVLILTNASVQSPLNSNQVIERLLVIKPNLIQGKGNKNTDILSANFGKYNYYILNGQIEVHHSRLYLMQGAYRSESDNSLFGFSDLEGIYPTLKRFDMLSINIGELVTESKTDIFKISGLNVKLASGGAESITEAMSHIQNIKSITNCLLIDGESEYEQKELTFTGLKELLVEFRNAVAGAADMPVTILFGQSVSGLASGDEDIQNFHESIHALQESRLRPLFERLDPLLAQMVIGFQPKDWWFEFPSLQEISFEQKMNALTSFANAMNIFIQNGVLSEVQVANELNENGLFANISAEDIALLEEQQDVDEFTRASSQQQADQTEAIQADQEQ</sequence>
<dbReference type="InterPro" id="IPR024459">
    <property type="entry name" value="Acb1-like_N"/>
</dbReference>
<feature type="compositionally biased region" description="Polar residues" evidence="1">
    <location>
        <begin position="419"/>
        <end position="431"/>
    </location>
</feature>
<dbReference type="STRING" id="728.VY92_02905"/>
<protein>
    <submittedName>
        <fullName evidence="3">Phage-associated protein, HI1409 family</fullName>
    </submittedName>
</protein>
<dbReference type="OrthoDB" id="2019396at2"/>
<proteinExistence type="predicted"/>
<dbReference type="AlphaFoldDB" id="A0A0F5EUH7"/>
<organism evidence="3 4">
    <name type="scientific">Avibacterium paragallinarum</name>
    <name type="common">Haemophilus gallinarum</name>
    <dbReference type="NCBI Taxonomy" id="728"/>
    <lineage>
        <taxon>Bacteria</taxon>
        <taxon>Pseudomonadati</taxon>
        <taxon>Pseudomonadota</taxon>
        <taxon>Gammaproteobacteria</taxon>
        <taxon>Pasteurellales</taxon>
        <taxon>Pasteurellaceae</taxon>
        <taxon>Avibacterium</taxon>
    </lineage>
</organism>
<dbReference type="RefSeq" id="WP_046097263.1">
    <property type="nucleotide sequence ID" value="NZ_CP034110.1"/>
</dbReference>
<gene>
    <name evidence="3" type="ORF">NCTC10926_00931</name>
</gene>
<feature type="region of interest" description="Disordered" evidence="1">
    <location>
        <begin position="416"/>
        <end position="438"/>
    </location>
</feature>
<feature type="domain" description="Anti-CBASS protein Acb1-like N-terminal" evidence="2">
    <location>
        <begin position="37"/>
        <end position="374"/>
    </location>
</feature>
<dbReference type="GeneID" id="66255073"/>
<dbReference type="eggNOG" id="COG3567">
    <property type="taxonomic scope" value="Bacteria"/>
</dbReference>
<accession>A0A0F5EUH7</accession>
<dbReference type="Pfam" id="PF06381">
    <property type="entry name" value="Phage_portal_3"/>
    <property type="match status" value="1"/>
</dbReference>
<evidence type="ECO:0000259" key="2">
    <source>
        <dbReference type="Pfam" id="PF06381"/>
    </source>
</evidence>
<dbReference type="NCBIfam" id="TIGR01555">
    <property type="entry name" value="phge_rel_HI1409"/>
    <property type="match status" value="1"/>
</dbReference>
<reference evidence="3 4" key="1">
    <citation type="submission" date="2018-06" db="EMBL/GenBank/DDBJ databases">
        <authorList>
            <consortium name="Pathogen Informatics"/>
            <person name="Doyle S."/>
        </authorList>
    </citation>
    <scope>NUCLEOTIDE SEQUENCE [LARGE SCALE GENOMIC DNA]</scope>
    <source>
        <strain evidence="3 4">NCTC10926</strain>
    </source>
</reference>
<evidence type="ECO:0000256" key="1">
    <source>
        <dbReference type="SAM" id="MobiDB-lite"/>
    </source>
</evidence>
<dbReference type="KEGG" id="apag:EIA51_02210"/>
<dbReference type="EMBL" id="UFSW01000001">
    <property type="protein sequence ID" value="SUU97539.1"/>
    <property type="molecule type" value="Genomic_DNA"/>
</dbReference>
<dbReference type="Proteomes" id="UP000254620">
    <property type="component" value="Unassembled WGS sequence"/>
</dbReference>